<organism evidence="10 11">
    <name type="scientific">Petromyzon marinus</name>
    <name type="common">Sea lamprey</name>
    <dbReference type="NCBI Taxonomy" id="7757"/>
    <lineage>
        <taxon>Eukaryota</taxon>
        <taxon>Metazoa</taxon>
        <taxon>Chordata</taxon>
        <taxon>Craniata</taxon>
        <taxon>Vertebrata</taxon>
        <taxon>Cyclostomata</taxon>
        <taxon>Hyperoartia</taxon>
        <taxon>Petromyzontiformes</taxon>
        <taxon>Petromyzontidae</taxon>
        <taxon>Petromyzon</taxon>
    </lineage>
</organism>
<dbReference type="InterPro" id="IPR036919">
    <property type="entry name" value="Ribo_uL30_ferredoxin-like_sf"/>
</dbReference>
<evidence type="ECO:0000256" key="8">
    <source>
        <dbReference type="ARBA" id="ARBA00035356"/>
    </source>
</evidence>
<dbReference type="Gene3D" id="3.30.1390.20">
    <property type="entry name" value="Ribosomal protein L30, ferredoxin-like fold domain"/>
    <property type="match status" value="1"/>
</dbReference>
<name>A0AAJ7WWQ5_PETMA</name>
<dbReference type="CDD" id="cd00355">
    <property type="entry name" value="Ribosomal_L30_like"/>
    <property type="match status" value="1"/>
</dbReference>
<keyword evidence="5" id="KW-0496">Mitochondrion</keyword>
<dbReference type="Proteomes" id="UP001318040">
    <property type="component" value="Chromosome 16"/>
</dbReference>
<dbReference type="GO" id="GO:0015934">
    <property type="term" value="C:large ribosomal subunit"/>
    <property type="evidence" value="ECO:0007669"/>
    <property type="project" value="InterPro"/>
</dbReference>
<comment type="similarity">
    <text evidence="2">Belongs to the universal ribosomal protein uL30 family.</text>
</comment>
<dbReference type="InterPro" id="IPR016082">
    <property type="entry name" value="Ribosomal_uL30_ferredoxin-like"/>
</dbReference>
<protein>
    <recommendedName>
        <fullName evidence="7">Large ribosomal subunit protein uL30m</fullName>
    </recommendedName>
    <alternativeName>
        <fullName evidence="8">39S ribosomal protein L30, mitochondrial</fullName>
    </alternativeName>
</protein>
<evidence type="ECO:0000256" key="6">
    <source>
        <dbReference type="ARBA" id="ARBA00023274"/>
    </source>
</evidence>
<evidence type="ECO:0000256" key="1">
    <source>
        <dbReference type="ARBA" id="ARBA00004173"/>
    </source>
</evidence>
<accession>A0AAJ7WWQ5</accession>
<dbReference type="FunFam" id="3.30.1390.20:FF:000005">
    <property type="entry name" value="39S ribosomal protein L30, mitochondrial"/>
    <property type="match status" value="1"/>
</dbReference>
<keyword evidence="6" id="KW-0687">Ribonucleoprotein</keyword>
<gene>
    <name evidence="11" type="primary">MRPL30</name>
</gene>
<dbReference type="Pfam" id="PF00327">
    <property type="entry name" value="Ribosomal_L30"/>
    <property type="match status" value="1"/>
</dbReference>
<evidence type="ECO:0000313" key="10">
    <source>
        <dbReference type="Proteomes" id="UP001318040"/>
    </source>
</evidence>
<reference evidence="11" key="1">
    <citation type="submission" date="2025-08" db="UniProtKB">
        <authorList>
            <consortium name="RefSeq"/>
        </authorList>
    </citation>
    <scope>IDENTIFICATION</scope>
    <source>
        <tissue evidence="11">Sperm</tissue>
    </source>
</reference>
<evidence type="ECO:0000259" key="9">
    <source>
        <dbReference type="Pfam" id="PF00327"/>
    </source>
</evidence>
<dbReference type="GO" id="GO:0003735">
    <property type="term" value="F:structural constituent of ribosome"/>
    <property type="evidence" value="ECO:0007669"/>
    <property type="project" value="InterPro"/>
</dbReference>
<dbReference type="AlphaFoldDB" id="A0AAJ7WWQ5"/>
<evidence type="ECO:0000313" key="11">
    <source>
        <dbReference type="RefSeq" id="XP_032811493.1"/>
    </source>
</evidence>
<dbReference type="GeneID" id="116943011"/>
<dbReference type="PANTHER" id="PTHR15892:SF2">
    <property type="entry name" value="LARGE RIBOSOMAL SUBUNIT PROTEIN UL30M"/>
    <property type="match status" value="1"/>
</dbReference>
<dbReference type="RefSeq" id="XP_032811493.1">
    <property type="nucleotide sequence ID" value="XM_032955602.1"/>
</dbReference>
<keyword evidence="10" id="KW-1185">Reference proteome</keyword>
<evidence type="ECO:0000256" key="7">
    <source>
        <dbReference type="ARBA" id="ARBA00035281"/>
    </source>
</evidence>
<keyword evidence="3" id="KW-0809">Transit peptide</keyword>
<dbReference type="PANTHER" id="PTHR15892">
    <property type="entry name" value="MITOCHONDRIAL RIBOSOMAL PROTEIN L30"/>
    <property type="match status" value="1"/>
</dbReference>
<feature type="domain" description="Large ribosomal subunit protein uL30-like ferredoxin-like fold" evidence="9">
    <location>
        <begin position="82"/>
        <end position="130"/>
    </location>
</feature>
<dbReference type="SUPFAM" id="SSF55129">
    <property type="entry name" value="Ribosomal protein L30p/L7e"/>
    <property type="match status" value="1"/>
</dbReference>
<dbReference type="GO" id="GO:0005743">
    <property type="term" value="C:mitochondrial inner membrane"/>
    <property type="evidence" value="ECO:0007669"/>
    <property type="project" value="UniProtKB-ARBA"/>
</dbReference>
<dbReference type="CTD" id="51263"/>
<evidence type="ECO:0000256" key="3">
    <source>
        <dbReference type="ARBA" id="ARBA00022946"/>
    </source>
</evidence>
<evidence type="ECO:0000256" key="4">
    <source>
        <dbReference type="ARBA" id="ARBA00022980"/>
    </source>
</evidence>
<dbReference type="InterPro" id="IPR005996">
    <property type="entry name" value="Ribosomal_uL30_bac-type"/>
</dbReference>
<dbReference type="GO" id="GO:0006412">
    <property type="term" value="P:translation"/>
    <property type="evidence" value="ECO:0007669"/>
    <property type="project" value="InterPro"/>
</dbReference>
<keyword evidence="4 11" id="KW-0689">Ribosomal protein</keyword>
<sequence>MIGACARTQWATVQHSLAAAATMTQRMLLGRNWALCQFARTSIVAIYKKNAQEGSKRKSKEEYAKEHNIYGGDPEQPHKLHIVRRIRSIYRRPYWEKLAIKNLGLTKRDPVIHKNIESVNAQLTMVKHLIKVQPLKLPQGLPTEEEFAHSYINSKGELIIQKRLFPVEQKQIEAKSDSCTINTNV</sequence>
<evidence type="ECO:0000256" key="2">
    <source>
        <dbReference type="ARBA" id="ARBA00007594"/>
    </source>
</evidence>
<comment type="subcellular location">
    <subcellularLocation>
        <location evidence="1">Mitochondrion</location>
    </subcellularLocation>
</comment>
<evidence type="ECO:0000256" key="5">
    <source>
        <dbReference type="ARBA" id="ARBA00023128"/>
    </source>
</evidence>
<proteinExistence type="inferred from homology"/>
<dbReference type="KEGG" id="pmrn:116943011"/>